<dbReference type="AlphaFoldDB" id="A0A8J5F2U6"/>
<dbReference type="InterPro" id="IPR043424">
    <property type="entry name" value="BLT-like"/>
</dbReference>
<evidence type="ECO:0000256" key="2">
    <source>
        <dbReference type="SAM" id="MobiDB-lite"/>
    </source>
</evidence>
<accession>A0A8J5F2U6</accession>
<dbReference type="PANTHER" id="PTHR31071">
    <property type="entry name" value="GB|AAF24581.1"/>
    <property type="match status" value="1"/>
</dbReference>
<feature type="region of interest" description="Disordered" evidence="2">
    <location>
        <begin position="427"/>
        <end position="451"/>
    </location>
</feature>
<protein>
    <submittedName>
        <fullName evidence="3">Uncharacterized protein</fullName>
    </submittedName>
</protein>
<dbReference type="EMBL" id="JACMSC010000017">
    <property type="protein sequence ID" value="KAG6480483.1"/>
    <property type="molecule type" value="Genomic_DNA"/>
</dbReference>
<feature type="region of interest" description="Disordered" evidence="2">
    <location>
        <begin position="105"/>
        <end position="138"/>
    </location>
</feature>
<comment type="caution">
    <text evidence="3">The sequence shown here is derived from an EMBL/GenBank/DDBJ whole genome shotgun (WGS) entry which is preliminary data.</text>
</comment>
<proteinExistence type="predicted"/>
<reference evidence="3 4" key="1">
    <citation type="submission" date="2020-08" db="EMBL/GenBank/DDBJ databases">
        <title>Plant Genome Project.</title>
        <authorList>
            <person name="Zhang R.-G."/>
        </authorList>
    </citation>
    <scope>NUCLEOTIDE SEQUENCE [LARGE SCALE GENOMIC DNA]</scope>
    <source>
        <tissue evidence="3">Rhizome</tissue>
    </source>
</reference>
<feature type="coiled-coil region" evidence="1">
    <location>
        <begin position="214"/>
        <end position="288"/>
    </location>
</feature>
<keyword evidence="4" id="KW-1185">Reference proteome</keyword>
<name>A0A8J5F2U6_ZINOF</name>
<keyword evidence="1" id="KW-0175">Coiled coil</keyword>
<dbReference type="OrthoDB" id="670909at2759"/>
<feature type="compositionally biased region" description="Basic and acidic residues" evidence="2">
    <location>
        <begin position="117"/>
        <end position="135"/>
    </location>
</feature>
<gene>
    <name evidence="3" type="ORF">ZIOFF_063983</name>
</gene>
<evidence type="ECO:0000313" key="3">
    <source>
        <dbReference type="EMBL" id="KAG6480483.1"/>
    </source>
</evidence>
<evidence type="ECO:0000256" key="1">
    <source>
        <dbReference type="SAM" id="Coils"/>
    </source>
</evidence>
<organism evidence="3 4">
    <name type="scientific">Zingiber officinale</name>
    <name type="common">Ginger</name>
    <name type="synonym">Amomum zingiber</name>
    <dbReference type="NCBI Taxonomy" id="94328"/>
    <lineage>
        <taxon>Eukaryota</taxon>
        <taxon>Viridiplantae</taxon>
        <taxon>Streptophyta</taxon>
        <taxon>Embryophyta</taxon>
        <taxon>Tracheophyta</taxon>
        <taxon>Spermatophyta</taxon>
        <taxon>Magnoliopsida</taxon>
        <taxon>Liliopsida</taxon>
        <taxon>Zingiberales</taxon>
        <taxon>Zingiberaceae</taxon>
        <taxon>Zingiber</taxon>
    </lineage>
</organism>
<dbReference type="Proteomes" id="UP000734854">
    <property type="component" value="Unassembled WGS sequence"/>
</dbReference>
<dbReference type="PANTHER" id="PTHR31071:SF9">
    <property type="entry name" value="INTRACELLULAR PROTEIN TRANSPORT PROTEIN USO1-RELATED"/>
    <property type="match status" value="1"/>
</dbReference>
<feature type="compositionally biased region" description="Basic and acidic residues" evidence="2">
    <location>
        <begin position="537"/>
        <end position="560"/>
    </location>
</feature>
<sequence>MSDLRGLMGGDKAAAAAAAAAASTIDDGEENGGTKDAPLGVKLRRVISVCKRGGLCTPPPSWKLEEPGPPDLYKAEPNRQLVSARKLGAGLWEIQNLLSMSATSRRDSRVRHHRRDGKALMDRPDPSTSCGHEDWPQSAGSLRKHIEASLNRHLNFKEKNTQLLQPFSPTYYASSSKDKLGDEGFRLKTSTELLKVFNHIWSLEEQNDSSTALVKALKVELEHAHAQLQELMQEKHACHSEIDHLVEQMNEASITEKNKEQHKIKAVVQSLRDDLEDERRLRRRSENLHRKLGKELSQAKGTMVKAAKDLVNLRKTNILLEDLCGAFAEGINDYEYEVRLLRQKSSNVCDSKVDSSLLHISEAWLDEKEQMRAAESQIDDRNLVIDRLRSEIEAFIQVSHSNGLVNGNLFVKYGKRENKVRRQSLESMHLNGTSAPQDADDDDDEELDSSVESDLHCFELNMSSNRDNIDQLNHNGQNITAKLDSSRKPNTFEEKIGFSDKRKNNQISTHLDTTKSNEEKNETEFYGIQMQFLNGEQGKDPSKTVESNGTERNKTEESKPHYLSRVKSHEGSHNKKVEIYVKSGGGEPQNDFASRGQLVFLETIASGGLQDESTSTRECSEWHKSQFSKPRFSEKLADASVDSLKARLLEARLEGQQTRLKASRGSSVGGARQG</sequence>
<feature type="compositionally biased region" description="Acidic residues" evidence="2">
    <location>
        <begin position="438"/>
        <end position="451"/>
    </location>
</feature>
<evidence type="ECO:0000313" key="4">
    <source>
        <dbReference type="Proteomes" id="UP000734854"/>
    </source>
</evidence>
<feature type="region of interest" description="Disordered" evidence="2">
    <location>
        <begin position="533"/>
        <end position="571"/>
    </location>
</feature>